<dbReference type="Proteomes" id="UP000694390">
    <property type="component" value="Unassembled WGS sequence"/>
</dbReference>
<evidence type="ECO:0000313" key="2">
    <source>
        <dbReference type="Ensembl" id="ENSGEVP00005007594.1"/>
    </source>
</evidence>
<feature type="transmembrane region" description="Helical" evidence="1">
    <location>
        <begin position="102"/>
        <end position="124"/>
    </location>
</feature>
<accession>A0A8C4VXS8</accession>
<reference evidence="2" key="1">
    <citation type="submission" date="2025-08" db="UniProtKB">
        <authorList>
            <consortium name="Ensembl"/>
        </authorList>
    </citation>
    <scope>IDENTIFICATION</scope>
</reference>
<keyword evidence="3" id="KW-1185">Reference proteome</keyword>
<dbReference type="PANTHER" id="PTHR15992">
    <property type="entry name" value="HOLLIDAY JUNCTION RECOGNITION PROTEIN"/>
    <property type="match status" value="1"/>
</dbReference>
<proteinExistence type="predicted"/>
<dbReference type="GO" id="GO:0000775">
    <property type="term" value="C:chromosome, centromeric region"/>
    <property type="evidence" value="ECO:0007669"/>
    <property type="project" value="TreeGrafter"/>
</dbReference>
<dbReference type="GO" id="GO:0034080">
    <property type="term" value="P:CENP-A containing chromatin assembly"/>
    <property type="evidence" value="ECO:0007669"/>
    <property type="project" value="TreeGrafter"/>
</dbReference>
<keyword evidence="1" id="KW-0472">Membrane</keyword>
<keyword evidence="1" id="KW-1133">Transmembrane helix</keyword>
<name>A0A8C4VXS8_9SAUR</name>
<dbReference type="GeneTree" id="ENSGT00960000189441"/>
<dbReference type="PANTHER" id="PTHR15992:SF5">
    <property type="entry name" value="HOLLIDAY JUNCTION RECOGNITION PROTEIN"/>
    <property type="match status" value="1"/>
</dbReference>
<dbReference type="Gene3D" id="6.10.250.2320">
    <property type="match status" value="1"/>
</dbReference>
<sequence length="127" mass="15279">MEELEERLRLSNVRFVDSLQRIIEKYNYPFEDDILVSMESLTYDTPIGPQLWGDMSEKSINEWKKKLHKKATQCQKTTETRKQWISDFEDEDLKVHQQWINWLWPAVVMGFVLYCILISCIPHLQSR</sequence>
<dbReference type="GO" id="GO:0042393">
    <property type="term" value="F:histone binding"/>
    <property type="evidence" value="ECO:0007669"/>
    <property type="project" value="TreeGrafter"/>
</dbReference>
<evidence type="ECO:0000256" key="1">
    <source>
        <dbReference type="SAM" id="Phobius"/>
    </source>
</evidence>
<organism evidence="2 3">
    <name type="scientific">Gopherus evgoodei</name>
    <name type="common">Goodes thornscrub tortoise</name>
    <dbReference type="NCBI Taxonomy" id="1825980"/>
    <lineage>
        <taxon>Eukaryota</taxon>
        <taxon>Metazoa</taxon>
        <taxon>Chordata</taxon>
        <taxon>Craniata</taxon>
        <taxon>Vertebrata</taxon>
        <taxon>Euteleostomi</taxon>
        <taxon>Archelosauria</taxon>
        <taxon>Testudinata</taxon>
        <taxon>Testudines</taxon>
        <taxon>Cryptodira</taxon>
        <taxon>Durocryptodira</taxon>
        <taxon>Testudinoidea</taxon>
        <taxon>Testudinidae</taxon>
        <taxon>Gopherus</taxon>
    </lineage>
</organism>
<dbReference type="AlphaFoldDB" id="A0A8C4VXS8"/>
<protein>
    <submittedName>
        <fullName evidence="2">Uncharacterized protein</fullName>
    </submittedName>
</protein>
<dbReference type="OrthoDB" id="9948556at2759"/>
<evidence type="ECO:0000313" key="3">
    <source>
        <dbReference type="Proteomes" id="UP000694390"/>
    </source>
</evidence>
<dbReference type="Ensembl" id="ENSGEVT00005007958.1">
    <property type="protein sequence ID" value="ENSGEVP00005007594.1"/>
    <property type="gene ID" value="ENSGEVG00005005453.1"/>
</dbReference>
<reference evidence="2" key="2">
    <citation type="submission" date="2025-09" db="UniProtKB">
        <authorList>
            <consortium name="Ensembl"/>
        </authorList>
    </citation>
    <scope>IDENTIFICATION</scope>
</reference>
<keyword evidence="1" id="KW-0812">Transmembrane</keyword>